<proteinExistence type="predicted"/>
<keyword evidence="3" id="KW-1185">Reference proteome</keyword>
<dbReference type="OrthoDB" id="7868311at2"/>
<dbReference type="AlphaFoldDB" id="A0A2T7FXU4"/>
<name>A0A2T7FXU4_9RHOB</name>
<accession>A0A2T7FXU4</accession>
<protein>
    <submittedName>
        <fullName evidence="2">Uncharacterized protein</fullName>
    </submittedName>
</protein>
<feature type="region of interest" description="Disordered" evidence="1">
    <location>
        <begin position="45"/>
        <end position="94"/>
    </location>
</feature>
<sequence length="111" mass="12304">MPVTKIATCCYCGTRAALRLRGAERHELSCASCGAPLRNMKEMPVARAAGSVGQSTGKPARNPAKPVAAPSAKRSRPDRTETRNPKKRRNRKGLWRKIAEEVWDEIEDIFD</sequence>
<evidence type="ECO:0000313" key="2">
    <source>
        <dbReference type="EMBL" id="PVA06985.1"/>
    </source>
</evidence>
<dbReference type="Proteomes" id="UP000244817">
    <property type="component" value="Unassembled WGS sequence"/>
</dbReference>
<organism evidence="2 3">
    <name type="scientific">Thalassorhabdomicrobium marinisediminis</name>
    <dbReference type="NCBI Taxonomy" id="2170577"/>
    <lineage>
        <taxon>Bacteria</taxon>
        <taxon>Pseudomonadati</taxon>
        <taxon>Pseudomonadota</taxon>
        <taxon>Alphaproteobacteria</taxon>
        <taxon>Rhodobacterales</taxon>
        <taxon>Paracoccaceae</taxon>
        <taxon>Thalassorhabdomicrobium</taxon>
    </lineage>
</organism>
<comment type="caution">
    <text evidence="2">The sequence shown here is derived from an EMBL/GenBank/DDBJ whole genome shotgun (WGS) entry which is preliminary data.</text>
</comment>
<evidence type="ECO:0000256" key="1">
    <source>
        <dbReference type="SAM" id="MobiDB-lite"/>
    </source>
</evidence>
<feature type="compositionally biased region" description="Basic and acidic residues" evidence="1">
    <location>
        <begin position="75"/>
        <end position="84"/>
    </location>
</feature>
<dbReference type="RefSeq" id="WP_108640520.1">
    <property type="nucleotide sequence ID" value="NZ_QCYG01000004.1"/>
</dbReference>
<evidence type="ECO:0000313" key="3">
    <source>
        <dbReference type="Proteomes" id="UP000244817"/>
    </source>
</evidence>
<gene>
    <name evidence="2" type="ORF">DC363_07540</name>
</gene>
<dbReference type="EMBL" id="QCYG01000004">
    <property type="protein sequence ID" value="PVA06985.1"/>
    <property type="molecule type" value="Genomic_DNA"/>
</dbReference>
<feature type="compositionally biased region" description="Basic residues" evidence="1">
    <location>
        <begin position="85"/>
        <end position="94"/>
    </location>
</feature>
<reference evidence="2 3" key="1">
    <citation type="submission" date="2018-04" db="EMBL/GenBank/DDBJ databases">
        <title>Pelagivirga bohaiensis gen. nov., sp. nov., a bacterium isolated from the Bohai Sea.</title>
        <authorList>
            <person name="Ji X."/>
        </authorList>
    </citation>
    <scope>NUCLEOTIDE SEQUENCE [LARGE SCALE GENOMIC DNA]</scope>
    <source>
        <strain evidence="2 3">BH-SD16</strain>
    </source>
</reference>